<comment type="caution">
    <text evidence="1">The sequence shown here is derived from an EMBL/GenBank/DDBJ whole genome shotgun (WGS) entry which is preliminary data.</text>
</comment>
<sequence>MLGVTACSKESGRQAFLAASVDVFIEKPLDPKYMVPILKELDEW</sequence>
<gene>
    <name evidence="1" type="ORF">Gohar_024459</name>
</gene>
<protein>
    <recommendedName>
        <fullName evidence="3">Response regulatory domain-containing protein</fullName>
    </recommendedName>
</protein>
<dbReference type="AlphaFoldDB" id="A0A7J9HFZ3"/>
<accession>A0A7J9HFZ3</accession>
<reference evidence="1 2" key="1">
    <citation type="journal article" date="2019" name="Genome Biol. Evol.">
        <title>Insights into the evolution of the New World diploid cottons (Gossypium, subgenus Houzingenia) based on genome sequencing.</title>
        <authorList>
            <person name="Grover C.E."/>
            <person name="Arick M.A. 2nd"/>
            <person name="Thrash A."/>
            <person name="Conover J.L."/>
            <person name="Sanders W.S."/>
            <person name="Peterson D.G."/>
            <person name="Frelichowski J.E."/>
            <person name="Scheffler J.A."/>
            <person name="Scheffler B.E."/>
            <person name="Wendel J.F."/>
        </authorList>
    </citation>
    <scope>NUCLEOTIDE SEQUENCE [LARGE SCALE GENOMIC DNA]</scope>
    <source>
        <strain evidence="1">0</strain>
        <tissue evidence="1">Leaf</tissue>
    </source>
</reference>
<dbReference type="OrthoDB" id="46159at2759"/>
<name>A0A7J9HFZ3_9ROSI</name>
<keyword evidence="2" id="KW-1185">Reference proteome</keyword>
<evidence type="ECO:0000313" key="2">
    <source>
        <dbReference type="Proteomes" id="UP000593560"/>
    </source>
</evidence>
<dbReference type="EMBL" id="JABFAD010000009">
    <property type="protein sequence ID" value="MBA0808746.1"/>
    <property type="molecule type" value="Genomic_DNA"/>
</dbReference>
<dbReference type="Proteomes" id="UP000593560">
    <property type="component" value="Unassembled WGS sequence"/>
</dbReference>
<proteinExistence type="predicted"/>
<organism evidence="1 2">
    <name type="scientific">Gossypium harknessii</name>
    <dbReference type="NCBI Taxonomy" id="34285"/>
    <lineage>
        <taxon>Eukaryota</taxon>
        <taxon>Viridiplantae</taxon>
        <taxon>Streptophyta</taxon>
        <taxon>Embryophyta</taxon>
        <taxon>Tracheophyta</taxon>
        <taxon>Spermatophyta</taxon>
        <taxon>Magnoliopsida</taxon>
        <taxon>eudicotyledons</taxon>
        <taxon>Gunneridae</taxon>
        <taxon>Pentapetalae</taxon>
        <taxon>rosids</taxon>
        <taxon>malvids</taxon>
        <taxon>Malvales</taxon>
        <taxon>Malvaceae</taxon>
        <taxon>Malvoideae</taxon>
        <taxon>Gossypium</taxon>
    </lineage>
</organism>
<evidence type="ECO:0000313" key="1">
    <source>
        <dbReference type="EMBL" id="MBA0808746.1"/>
    </source>
</evidence>
<evidence type="ECO:0008006" key="3">
    <source>
        <dbReference type="Google" id="ProtNLM"/>
    </source>
</evidence>